<dbReference type="InterPro" id="IPR000845">
    <property type="entry name" value="Nucleoside_phosphorylase_d"/>
</dbReference>
<dbReference type="InterPro" id="IPR035994">
    <property type="entry name" value="Nucleoside_phosphorylase_sf"/>
</dbReference>
<organism evidence="7 8">
    <name type="scientific">Candidatus Enterococcus lowellii</name>
    <dbReference type="NCBI Taxonomy" id="2230877"/>
    <lineage>
        <taxon>Bacteria</taxon>
        <taxon>Bacillati</taxon>
        <taxon>Bacillota</taxon>
        <taxon>Bacilli</taxon>
        <taxon>Lactobacillales</taxon>
        <taxon>Enterococcaceae</taxon>
        <taxon>Enterococcus</taxon>
    </lineage>
</organism>
<evidence type="ECO:0000313" key="8">
    <source>
        <dbReference type="Proteomes" id="UP000664701"/>
    </source>
</evidence>
<dbReference type="NCBIfam" id="TIGR01704">
    <property type="entry name" value="MTA_SAH-Nsdase"/>
    <property type="match status" value="1"/>
</dbReference>
<dbReference type="SUPFAM" id="SSF53167">
    <property type="entry name" value="Purine and uridine phosphorylases"/>
    <property type="match status" value="1"/>
</dbReference>
<dbReference type="PANTHER" id="PTHR46832">
    <property type="entry name" value="5'-METHYLTHIOADENOSINE/S-ADENOSYLHOMOCYSTEINE NUCLEOSIDASE"/>
    <property type="match status" value="1"/>
</dbReference>
<dbReference type="Gene3D" id="3.40.50.1580">
    <property type="entry name" value="Nucleoside phosphorylase domain"/>
    <property type="match status" value="1"/>
</dbReference>
<dbReference type="EMBL" id="CP147251">
    <property type="protein sequence ID" value="WYJ77511.1"/>
    <property type="molecule type" value="Genomic_DNA"/>
</dbReference>
<evidence type="ECO:0000256" key="5">
    <source>
        <dbReference type="ARBA" id="ARBA00023167"/>
    </source>
</evidence>
<dbReference type="EC" id="3.2.2.9" evidence="2"/>
<feature type="domain" description="Nucleoside phosphorylase" evidence="6">
    <location>
        <begin position="2"/>
        <end position="193"/>
    </location>
</feature>
<proteinExistence type="predicted"/>
<evidence type="ECO:0000256" key="1">
    <source>
        <dbReference type="ARBA" id="ARBA00004945"/>
    </source>
</evidence>
<accession>A0ABZ2SSU4</accession>
<dbReference type="Proteomes" id="UP000664701">
    <property type="component" value="Chromosome"/>
</dbReference>
<keyword evidence="3" id="KW-0028">Amino-acid biosynthesis</keyword>
<comment type="pathway">
    <text evidence="1">Amino-acid biosynthesis; L-methionine biosynthesis via salvage pathway; S-methyl-5-thio-alpha-D-ribose 1-phosphate from S-methyl-5'-thioadenosine (hydrolase route): step 1/2.</text>
</comment>
<evidence type="ECO:0000313" key="7">
    <source>
        <dbReference type="EMBL" id="WYJ77511.1"/>
    </source>
</evidence>
<name>A0ABZ2SSU4_9ENTE</name>
<evidence type="ECO:0000256" key="2">
    <source>
        <dbReference type="ARBA" id="ARBA00011974"/>
    </source>
</evidence>
<evidence type="ECO:0000259" key="6">
    <source>
        <dbReference type="Pfam" id="PF01048"/>
    </source>
</evidence>
<keyword evidence="4" id="KW-0378">Hydrolase</keyword>
<keyword evidence="8" id="KW-1185">Reference proteome</keyword>
<dbReference type="Pfam" id="PF01048">
    <property type="entry name" value="PNP_UDP_1"/>
    <property type="match status" value="1"/>
</dbReference>
<dbReference type="CDD" id="cd09008">
    <property type="entry name" value="MTAN"/>
    <property type="match status" value="1"/>
</dbReference>
<reference evidence="7 8" key="1">
    <citation type="submission" date="2021-03" db="EMBL/GenBank/DDBJ databases">
        <authorList>
            <person name="Gilmore M.S."/>
            <person name="Schwartzman J."/>
            <person name="Van Tyne D."/>
            <person name="Martin M."/>
            <person name="Earl A.M."/>
            <person name="Manson A.L."/>
            <person name="Straub T."/>
            <person name="Salamzade R."/>
            <person name="Saavedra J."/>
            <person name="Lebreton F."/>
            <person name="Prichula J."/>
            <person name="Schaufler K."/>
            <person name="Gaca A."/>
            <person name="Sgardioli B."/>
            <person name="Wagenaar J."/>
            <person name="Strong T."/>
        </authorList>
    </citation>
    <scope>NUCLEOTIDE SEQUENCE [LARGE SCALE GENOMIC DNA]</scope>
    <source>
        <strain evidence="7 8">DIV2402</strain>
    </source>
</reference>
<dbReference type="InterPro" id="IPR010049">
    <property type="entry name" value="MTA_SAH_Nsdase"/>
</dbReference>
<reference evidence="7 8" key="2">
    <citation type="submission" date="2024-03" db="EMBL/GenBank/DDBJ databases">
        <title>The Genome Sequence of Enterococcus sp. DIV2402.</title>
        <authorList>
            <consortium name="The Broad Institute Genomics Platform"/>
            <consortium name="The Broad Institute Microbial Omics Core"/>
            <consortium name="The Broad Institute Genomic Center for Infectious Diseases"/>
            <person name="Earl A."/>
            <person name="Manson A."/>
            <person name="Gilmore M."/>
            <person name="Schwartman J."/>
            <person name="Shea T."/>
            <person name="Abouelleil A."/>
            <person name="Cao P."/>
            <person name="Chapman S."/>
            <person name="Cusick C."/>
            <person name="Young S."/>
            <person name="Neafsey D."/>
            <person name="Nusbaum C."/>
            <person name="Birren B."/>
        </authorList>
    </citation>
    <scope>NUCLEOTIDE SEQUENCE [LARGE SCALE GENOMIC DNA]</scope>
    <source>
        <strain evidence="7 8">DIV2402</strain>
    </source>
</reference>
<sequence length="228" mass="25778">MKIGIIAAMELEINLLKMRLPVGTKERICKKEFYKAQKDKLELILVCSGQGKTNASIFTQILIQEYHPDFVLNIGVCGGITAATKLFDLYIGEQYCHYDIRKKQSVHKYPYQLYFKAQSNIVAELIKLEPQLKVGIFGTGEGFVSDKAQKNKLIQELAIDCVDMESASIAQCCYVNEIPFASLRCVCDQADEFAVCTTEALQEQAMRKVFCSLDKYLDFLSIKNALKE</sequence>
<gene>
    <name evidence="7" type="ORF">DOK78_002149</name>
</gene>
<evidence type="ECO:0000256" key="4">
    <source>
        <dbReference type="ARBA" id="ARBA00022801"/>
    </source>
</evidence>
<evidence type="ECO:0000256" key="3">
    <source>
        <dbReference type="ARBA" id="ARBA00022605"/>
    </source>
</evidence>
<keyword evidence="5" id="KW-0486">Methionine biosynthesis</keyword>
<dbReference type="RefSeq" id="WP_207940367.1">
    <property type="nucleotide sequence ID" value="NZ_CP147251.1"/>
</dbReference>
<protein>
    <recommendedName>
        <fullName evidence="2">adenosylhomocysteine nucleosidase</fullName>
        <ecNumber evidence="2">3.2.2.9</ecNumber>
    </recommendedName>
</protein>
<dbReference type="PANTHER" id="PTHR46832:SF1">
    <property type="entry name" value="5'-METHYLTHIOADENOSINE_S-ADENOSYLHOMOCYSTEINE NUCLEOSIDASE"/>
    <property type="match status" value="1"/>
</dbReference>